<name>A0ACC2LQ89_PERAE</name>
<dbReference type="Proteomes" id="UP001234297">
    <property type="component" value="Chromosome 3"/>
</dbReference>
<protein>
    <submittedName>
        <fullName evidence="1">Uncharacterized protein</fullName>
    </submittedName>
</protein>
<dbReference type="EMBL" id="CM056811">
    <property type="protein sequence ID" value="KAJ8635636.1"/>
    <property type="molecule type" value="Genomic_DNA"/>
</dbReference>
<keyword evidence="2" id="KW-1185">Reference proteome</keyword>
<reference evidence="1 2" key="1">
    <citation type="journal article" date="2022" name="Hortic Res">
        <title>A haplotype resolved chromosomal level avocado genome allows analysis of novel avocado genes.</title>
        <authorList>
            <person name="Nath O."/>
            <person name="Fletcher S.J."/>
            <person name="Hayward A."/>
            <person name="Shaw L.M."/>
            <person name="Masouleh A.K."/>
            <person name="Furtado A."/>
            <person name="Henry R.J."/>
            <person name="Mitter N."/>
        </authorList>
    </citation>
    <scope>NUCLEOTIDE SEQUENCE [LARGE SCALE GENOMIC DNA]</scope>
    <source>
        <strain evidence="2">cv. Hass</strain>
    </source>
</reference>
<comment type="caution">
    <text evidence="1">The sequence shown here is derived from an EMBL/GenBank/DDBJ whole genome shotgun (WGS) entry which is preliminary data.</text>
</comment>
<organism evidence="1 2">
    <name type="scientific">Persea americana</name>
    <name type="common">Avocado</name>
    <dbReference type="NCBI Taxonomy" id="3435"/>
    <lineage>
        <taxon>Eukaryota</taxon>
        <taxon>Viridiplantae</taxon>
        <taxon>Streptophyta</taxon>
        <taxon>Embryophyta</taxon>
        <taxon>Tracheophyta</taxon>
        <taxon>Spermatophyta</taxon>
        <taxon>Magnoliopsida</taxon>
        <taxon>Magnoliidae</taxon>
        <taxon>Laurales</taxon>
        <taxon>Lauraceae</taxon>
        <taxon>Persea</taxon>
    </lineage>
</organism>
<gene>
    <name evidence="1" type="ORF">MRB53_009903</name>
</gene>
<proteinExistence type="predicted"/>
<sequence>MECATDIQKCNSIVQEEKVYIFLDGLDDRLDNVRSDVLHLTPFPTVDQAYAHVHREDIRQSVMESGVEAAVSGAVMATKGVKSAQSHTLVKSGSSLRSKGHSDGNKCTHCGSTKHSRETCFKLHGYPDWWHELQARKKRDAPVIEDGTGRAAVANAASQLSLIPVADSLPDQGYSQQGDYWAWY</sequence>
<evidence type="ECO:0000313" key="1">
    <source>
        <dbReference type="EMBL" id="KAJ8635636.1"/>
    </source>
</evidence>
<evidence type="ECO:0000313" key="2">
    <source>
        <dbReference type="Proteomes" id="UP001234297"/>
    </source>
</evidence>
<accession>A0ACC2LQ89</accession>